<comment type="similarity">
    <text evidence="1 8">Belongs to the thymidylate kinase family.</text>
</comment>
<feature type="domain" description="Thymidylate kinase-like" evidence="9">
    <location>
        <begin position="9"/>
        <end position="207"/>
    </location>
</feature>
<comment type="catalytic activity">
    <reaction evidence="7 8">
        <text>dTMP + ATP = dTDP + ADP</text>
        <dbReference type="Rhea" id="RHEA:13517"/>
        <dbReference type="ChEBI" id="CHEBI:30616"/>
        <dbReference type="ChEBI" id="CHEBI:58369"/>
        <dbReference type="ChEBI" id="CHEBI:63528"/>
        <dbReference type="ChEBI" id="CHEBI:456216"/>
        <dbReference type="EC" id="2.7.4.9"/>
    </reaction>
</comment>
<evidence type="ECO:0000313" key="11">
    <source>
        <dbReference type="Proteomes" id="UP000229615"/>
    </source>
</evidence>
<dbReference type="SUPFAM" id="SSF52540">
    <property type="entry name" value="P-loop containing nucleoside triphosphate hydrolases"/>
    <property type="match status" value="1"/>
</dbReference>
<dbReference type="EMBL" id="PFBB01000004">
    <property type="protein sequence ID" value="PIR88791.1"/>
    <property type="molecule type" value="Genomic_DNA"/>
</dbReference>
<dbReference type="CDD" id="cd01672">
    <property type="entry name" value="TMPK"/>
    <property type="match status" value="1"/>
</dbReference>
<evidence type="ECO:0000256" key="7">
    <source>
        <dbReference type="ARBA" id="ARBA00048743"/>
    </source>
</evidence>
<name>A0A2H0UQY3_9BACT</name>
<keyword evidence="2 8" id="KW-0808">Transferase</keyword>
<dbReference type="EC" id="2.7.4.9" evidence="8"/>
<sequence length="227" mass="26120">MKKGKFIVIEGTDGSGKKTQADILLKRLRDESRDVSIFDFPQYGNKSAHFVERYLRGEYGGLEEVGPHKASIFYALDRFEAGEEIKKVLDSGGIALSNRYVGSNMGHQGAKFDDSFLRQEYFKWLYDLEFGLLGIPRPDLNIVLFVPPEVGQKLVDKKDKRDYTKGKKRDLHEENIDHLKKTAQVYREMVGLFPTEFVLVDCTDEGELMSIEDIHERVWDLVKKHIS</sequence>
<evidence type="ECO:0000313" key="10">
    <source>
        <dbReference type="EMBL" id="PIR88791.1"/>
    </source>
</evidence>
<evidence type="ECO:0000256" key="5">
    <source>
        <dbReference type="ARBA" id="ARBA00022777"/>
    </source>
</evidence>
<dbReference type="AlphaFoldDB" id="A0A2H0UQY3"/>
<evidence type="ECO:0000256" key="4">
    <source>
        <dbReference type="ARBA" id="ARBA00022741"/>
    </source>
</evidence>
<dbReference type="HAMAP" id="MF_00165">
    <property type="entry name" value="Thymidylate_kinase"/>
    <property type="match status" value="1"/>
</dbReference>
<dbReference type="InterPro" id="IPR039430">
    <property type="entry name" value="Thymidylate_kin-like_dom"/>
</dbReference>
<keyword evidence="6 8" id="KW-0067">ATP-binding</keyword>
<dbReference type="GO" id="GO:0005524">
    <property type="term" value="F:ATP binding"/>
    <property type="evidence" value="ECO:0007669"/>
    <property type="project" value="UniProtKB-UniRule"/>
</dbReference>
<evidence type="ECO:0000256" key="3">
    <source>
        <dbReference type="ARBA" id="ARBA00022727"/>
    </source>
</evidence>
<dbReference type="GO" id="GO:0006227">
    <property type="term" value="P:dUDP biosynthetic process"/>
    <property type="evidence" value="ECO:0007669"/>
    <property type="project" value="TreeGrafter"/>
</dbReference>
<gene>
    <name evidence="8" type="primary">tmk</name>
    <name evidence="10" type="ORF">COU09_00410</name>
</gene>
<dbReference type="PANTHER" id="PTHR10344">
    <property type="entry name" value="THYMIDYLATE KINASE"/>
    <property type="match status" value="1"/>
</dbReference>
<comment type="function">
    <text evidence="8">Phosphorylation of dTMP to form dTDP in both de novo and salvage pathways of dTTP synthesis.</text>
</comment>
<dbReference type="GO" id="GO:0006233">
    <property type="term" value="P:dTDP biosynthetic process"/>
    <property type="evidence" value="ECO:0007669"/>
    <property type="project" value="InterPro"/>
</dbReference>
<keyword evidence="5 8" id="KW-0418">Kinase</keyword>
<dbReference type="Proteomes" id="UP000229615">
    <property type="component" value="Unassembled WGS sequence"/>
</dbReference>
<dbReference type="GO" id="GO:0005829">
    <property type="term" value="C:cytosol"/>
    <property type="evidence" value="ECO:0007669"/>
    <property type="project" value="TreeGrafter"/>
</dbReference>
<dbReference type="InterPro" id="IPR027417">
    <property type="entry name" value="P-loop_NTPase"/>
</dbReference>
<dbReference type="GO" id="GO:0004798">
    <property type="term" value="F:dTMP kinase activity"/>
    <property type="evidence" value="ECO:0007669"/>
    <property type="project" value="UniProtKB-UniRule"/>
</dbReference>
<dbReference type="InterPro" id="IPR018094">
    <property type="entry name" value="Thymidylate_kinase"/>
</dbReference>
<protein>
    <recommendedName>
        <fullName evidence="8">Thymidylate kinase</fullName>
        <ecNumber evidence="8">2.7.4.9</ecNumber>
    </recommendedName>
    <alternativeName>
        <fullName evidence="8">dTMP kinase</fullName>
    </alternativeName>
</protein>
<comment type="caution">
    <text evidence="10">The sequence shown here is derived from an EMBL/GenBank/DDBJ whole genome shotgun (WGS) entry which is preliminary data.</text>
</comment>
<evidence type="ECO:0000256" key="1">
    <source>
        <dbReference type="ARBA" id="ARBA00009776"/>
    </source>
</evidence>
<keyword evidence="3 8" id="KW-0545">Nucleotide biosynthesis</keyword>
<evidence type="ECO:0000256" key="6">
    <source>
        <dbReference type="ARBA" id="ARBA00022840"/>
    </source>
</evidence>
<dbReference type="Pfam" id="PF02223">
    <property type="entry name" value="Thymidylate_kin"/>
    <property type="match status" value="1"/>
</dbReference>
<organism evidence="10 11">
    <name type="scientific">Candidatus Harrisonbacteria bacterium CG10_big_fil_rev_8_21_14_0_10_44_23</name>
    <dbReference type="NCBI Taxonomy" id="1974585"/>
    <lineage>
        <taxon>Bacteria</taxon>
        <taxon>Candidatus Harrisoniibacteriota</taxon>
    </lineage>
</organism>
<keyword evidence="4 8" id="KW-0547">Nucleotide-binding</keyword>
<dbReference type="PANTHER" id="PTHR10344:SF4">
    <property type="entry name" value="UMP-CMP KINASE 2, MITOCHONDRIAL"/>
    <property type="match status" value="1"/>
</dbReference>
<comment type="caution">
    <text evidence="8">Lacks conserved residue(s) required for the propagation of feature annotation.</text>
</comment>
<dbReference type="GO" id="GO:0006235">
    <property type="term" value="P:dTTP biosynthetic process"/>
    <property type="evidence" value="ECO:0007669"/>
    <property type="project" value="UniProtKB-UniRule"/>
</dbReference>
<reference evidence="11" key="1">
    <citation type="submission" date="2017-09" db="EMBL/GenBank/DDBJ databases">
        <title>Depth-based differentiation of microbial function through sediment-hosted aquifers and enrichment of novel symbionts in the deep terrestrial subsurface.</title>
        <authorList>
            <person name="Probst A.J."/>
            <person name="Ladd B."/>
            <person name="Jarett J.K."/>
            <person name="Geller-Mcgrath D.E."/>
            <person name="Sieber C.M.K."/>
            <person name="Emerson J.B."/>
            <person name="Anantharaman K."/>
            <person name="Thomas B.C."/>
            <person name="Malmstrom R."/>
            <person name="Stieglmeier M."/>
            <person name="Klingl A."/>
            <person name="Woyke T."/>
            <person name="Ryan C.M."/>
            <person name="Banfield J.F."/>
        </authorList>
    </citation>
    <scope>NUCLEOTIDE SEQUENCE [LARGE SCALE GENOMIC DNA]</scope>
</reference>
<proteinExistence type="inferred from homology"/>
<evidence type="ECO:0000256" key="2">
    <source>
        <dbReference type="ARBA" id="ARBA00022679"/>
    </source>
</evidence>
<dbReference type="Gene3D" id="3.40.50.300">
    <property type="entry name" value="P-loop containing nucleotide triphosphate hydrolases"/>
    <property type="match status" value="1"/>
</dbReference>
<evidence type="ECO:0000256" key="8">
    <source>
        <dbReference type="HAMAP-Rule" id="MF_00165"/>
    </source>
</evidence>
<accession>A0A2H0UQY3</accession>
<evidence type="ECO:0000259" key="9">
    <source>
        <dbReference type="Pfam" id="PF02223"/>
    </source>
</evidence>